<proteinExistence type="predicted"/>
<keyword evidence="4" id="KW-1185">Reference proteome</keyword>
<name>A0A7N2M5L3_QUELO</name>
<evidence type="ECO:0000256" key="1">
    <source>
        <dbReference type="SAM" id="MobiDB-lite"/>
    </source>
</evidence>
<dbReference type="InParanoid" id="A0A7N2M5L3"/>
<dbReference type="EnsemblPlants" id="QL07p045178:mrna">
    <property type="protein sequence ID" value="QL07p045178:mrna"/>
    <property type="gene ID" value="QL07p045178"/>
</dbReference>
<feature type="domain" description="DUF4283" evidence="2">
    <location>
        <begin position="34"/>
        <end position="105"/>
    </location>
</feature>
<reference evidence="3" key="2">
    <citation type="submission" date="2021-01" db="UniProtKB">
        <authorList>
            <consortium name="EnsemblPlants"/>
        </authorList>
    </citation>
    <scope>IDENTIFICATION</scope>
</reference>
<evidence type="ECO:0000259" key="2">
    <source>
        <dbReference type="Pfam" id="PF14111"/>
    </source>
</evidence>
<dbReference type="Gramene" id="QL07p045178:mrna">
    <property type="protein sequence ID" value="QL07p045178:mrna"/>
    <property type="gene ID" value="QL07p045178"/>
</dbReference>
<evidence type="ECO:0000313" key="4">
    <source>
        <dbReference type="Proteomes" id="UP000594261"/>
    </source>
</evidence>
<reference evidence="3 4" key="1">
    <citation type="journal article" date="2016" name="G3 (Bethesda)">
        <title>First Draft Assembly and Annotation of the Genome of a California Endemic Oak Quercus lobata Nee (Fagaceae).</title>
        <authorList>
            <person name="Sork V.L."/>
            <person name="Fitz-Gibbon S.T."/>
            <person name="Puiu D."/>
            <person name="Crepeau M."/>
            <person name="Gugger P.F."/>
            <person name="Sherman R."/>
            <person name="Stevens K."/>
            <person name="Langley C.H."/>
            <person name="Pellegrini M."/>
            <person name="Salzberg S.L."/>
        </authorList>
    </citation>
    <scope>NUCLEOTIDE SEQUENCE [LARGE SCALE GENOMIC DNA]</scope>
    <source>
        <strain evidence="3 4">cv. SW786</strain>
    </source>
</reference>
<dbReference type="PANTHER" id="PTHR31286">
    <property type="entry name" value="GLYCINE-RICH CELL WALL STRUCTURAL PROTEIN 1.8-LIKE"/>
    <property type="match status" value="1"/>
</dbReference>
<organism evidence="3 4">
    <name type="scientific">Quercus lobata</name>
    <name type="common">Valley oak</name>
    <dbReference type="NCBI Taxonomy" id="97700"/>
    <lineage>
        <taxon>Eukaryota</taxon>
        <taxon>Viridiplantae</taxon>
        <taxon>Streptophyta</taxon>
        <taxon>Embryophyta</taxon>
        <taxon>Tracheophyta</taxon>
        <taxon>Spermatophyta</taxon>
        <taxon>Magnoliopsida</taxon>
        <taxon>eudicotyledons</taxon>
        <taxon>Gunneridae</taxon>
        <taxon>Pentapetalae</taxon>
        <taxon>rosids</taxon>
        <taxon>fabids</taxon>
        <taxon>Fagales</taxon>
        <taxon>Fagaceae</taxon>
        <taxon>Quercus</taxon>
    </lineage>
</organism>
<dbReference type="AlphaFoldDB" id="A0A7N2M5L3"/>
<dbReference type="InterPro" id="IPR040256">
    <property type="entry name" value="At4g02000-like"/>
</dbReference>
<sequence length="573" mass="64823">MDAITNKCANLKLLEREGSEVDLALQGVDQGLVLAGKFCTKRRVNLEAIGRALRSVWRTKRDFEVNDMGENRVLFLFQEKEDLDKFLLQRPWSFDKYILLLHKLEVGESVSTLTFHEAIFWVQIQGLPTLSQTREAGLRIGGILGKVEKVDIGDKGFSLGCYLRIRVTLDISQLLCWGRIVRSINAEDKQNGPWLHAIPIRLQKTLVVLGQRTKERASLGQLGARLTKRELQPGLQTVASIVHRQSHGVAETNIDRADMESLKLESKRIKEKLSWEKGKPDFEEQLRELDVEISSKADIRCNVENIFKAWALESEMKVSANKKEDRGGEDSTHGLGCRLHRSGPHGVLGRTKADDGLVELKNPLAQVMEPQLFQVGTKKANAMKEITRMEVEEVDSGPKRKTWAPLEEIMENVEVGKRPKLEEEVATFGFYGHPEISKREESWALLVNLSTRSVLPWVCMGDFNKISHKGEKDGEETMGHILVEYFQELFTSSCPTVSEELLEAILPKVTNRMNGVLLQDFRAVEAKKALKQMHPLKVLGPEGRQESFLCLEEHNGSPRPSQTGFEMAGRRWS</sequence>
<feature type="region of interest" description="Disordered" evidence="1">
    <location>
        <begin position="553"/>
        <end position="573"/>
    </location>
</feature>
<dbReference type="Pfam" id="PF14111">
    <property type="entry name" value="DUF4283"/>
    <property type="match status" value="1"/>
</dbReference>
<dbReference type="InterPro" id="IPR025558">
    <property type="entry name" value="DUF4283"/>
</dbReference>
<dbReference type="Proteomes" id="UP000594261">
    <property type="component" value="Chromosome 7"/>
</dbReference>
<accession>A0A7N2M5L3</accession>
<evidence type="ECO:0000313" key="3">
    <source>
        <dbReference type="EnsemblPlants" id="QL07p045178:mrna"/>
    </source>
</evidence>
<feature type="region of interest" description="Disordered" evidence="1">
    <location>
        <begin position="321"/>
        <end position="348"/>
    </location>
</feature>
<dbReference type="PANTHER" id="PTHR31286:SF167">
    <property type="entry name" value="OS09G0268800 PROTEIN"/>
    <property type="match status" value="1"/>
</dbReference>
<feature type="compositionally biased region" description="Basic and acidic residues" evidence="1">
    <location>
        <begin position="321"/>
        <end position="332"/>
    </location>
</feature>
<dbReference type="EMBL" id="LRBV02000007">
    <property type="status" value="NOT_ANNOTATED_CDS"/>
    <property type="molecule type" value="Genomic_DNA"/>
</dbReference>
<protein>
    <recommendedName>
        <fullName evidence="2">DUF4283 domain-containing protein</fullName>
    </recommendedName>
</protein>